<dbReference type="PRINTS" id="PR01217">
    <property type="entry name" value="PRICHEXTENSN"/>
</dbReference>
<keyword evidence="5" id="KW-0997">Cell inner membrane</keyword>
<proteinExistence type="inferred from homology"/>
<keyword evidence="3" id="KW-0813">Transport</keyword>
<dbReference type="NCBIfam" id="TIGR01352">
    <property type="entry name" value="tonB_Cterm"/>
    <property type="match status" value="1"/>
</dbReference>
<comment type="similarity">
    <text evidence="2">Belongs to the TonB family.</text>
</comment>
<evidence type="ECO:0000256" key="7">
    <source>
        <dbReference type="ARBA" id="ARBA00022927"/>
    </source>
</evidence>
<dbReference type="InterPro" id="IPR051045">
    <property type="entry name" value="TonB-dependent_transducer"/>
</dbReference>
<dbReference type="PROSITE" id="PS52015">
    <property type="entry name" value="TONB_CTD"/>
    <property type="match status" value="1"/>
</dbReference>
<evidence type="ECO:0000313" key="13">
    <source>
        <dbReference type="EMBL" id="NHN89565.1"/>
    </source>
</evidence>
<dbReference type="EMBL" id="WOSY01000013">
    <property type="protein sequence ID" value="NHN89565.1"/>
    <property type="molecule type" value="Genomic_DNA"/>
</dbReference>
<evidence type="ECO:0000256" key="9">
    <source>
        <dbReference type="ARBA" id="ARBA00023136"/>
    </source>
</evidence>
<evidence type="ECO:0000256" key="8">
    <source>
        <dbReference type="ARBA" id="ARBA00022989"/>
    </source>
</evidence>
<feature type="domain" description="TonB C-terminal" evidence="12">
    <location>
        <begin position="125"/>
        <end position="218"/>
    </location>
</feature>
<accession>A0ABX0K2T3</accession>
<dbReference type="InterPro" id="IPR037682">
    <property type="entry name" value="TonB_C"/>
</dbReference>
<evidence type="ECO:0000256" key="5">
    <source>
        <dbReference type="ARBA" id="ARBA00022519"/>
    </source>
</evidence>
<feature type="transmembrane region" description="Helical" evidence="11">
    <location>
        <begin position="12"/>
        <end position="35"/>
    </location>
</feature>
<reference evidence="13 14" key="1">
    <citation type="journal article" date="2020" name="Int. J. Syst. Evol. Microbiol.">
        <title>Novel acetic acid bacteria from cider fermentations: Acetobacter conturbans sp. nov. and Acetobacter fallax sp. nov.</title>
        <authorList>
            <person name="Sombolestani A.S."/>
            <person name="Cleenwerck I."/>
            <person name="Cnockaert M."/>
            <person name="Borremans W."/>
            <person name="Wieme A.D."/>
            <person name="De Vuyst L."/>
            <person name="Vandamme P."/>
        </authorList>
    </citation>
    <scope>NUCLEOTIDE SEQUENCE [LARGE SCALE GENOMIC DNA]</scope>
    <source>
        <strain evidence="13 14">LMG 1627</strain>
    </source>
</reference>
<feature type="region of interest" description="Disordered" evidence="10">
    <location>
        <begin position="56"/>
        <end position="131"/>
    </location>
</feature>
<protein>
    <submittedName>
        <fullName evidence="13">TonB family protein</fullName>
    </submittedName>
</protein>
<organism evidence="13 14">
    <name type="scientific">Acetobacter conturbans</name>
    <dbReference type="NCBI Taxonomy" id="1737472"/>
    <lineage>
        <taxon>Bacteria</taxon>
        <taxon>Pseudomonadati</taxon>
        <taxon>Pseudomonadota</taxon>
        <taxon>Alphaproteobacteria</taxon>
        <taxon>Acetobacterales</taxon>
        <taxon>Acetobacteraceae</taxon>
        <taxon>Acetobacter</taxon>
    </lineage>
</organism>
<evidence type="ECO:0000259" key="12">
    <source>
        <dbReference type="PROSITE" id="PS52015"/>
    </source>
</evidence>
<evidence type="ECO:0000256" key="11">
    <source>
        <dbReference type="SAM" id="Phobius"/>
    </source>
</evidence>
<dbReference type="SUPFAM" id="SSF74653">
    <property type="entry name" value="TolA/TonB C-terminal domain"/>
    <property type="match status" value="1"/>
</dbReference>
<keyword evidence="7" id="KW-0653">Protein transport</keyword>
<dbReference type="Gene3D" id="3.30.1150.10">
    <property type="match status" value="1"/>
</dbReference>
<evidence type="ECO:0000256" key="3">
    <source>
        <dbReference type="ARBA" id="ARBA00022448"/>
    </source>
</evidence>
<keyword evidence="8 11" id="KW-1133">Transmembrane helix</keyword>
<name>A0ABX0K2T3_9PROT</name>
<evidence type="ECO:0000256" key="4">
    <source>
        <dbReference type="ARBA" id="ARBA00022475"/>
    </source>
</evidence>
<keyword evidence="4" id="KW-1003">Cell membrane</keyword>
<evidence type="ECO:0000256" key="2">
    <source>
        <dbReference type="ARBA" id="ARBA00006555"/>
    </source>
</evidence>
<dbReference type="RefSeq" id="WP_173570887.1">
    <property type="nucleotide sequence ID" value="NZ_WOSY01000013.1"/>
</dbReference>
<gene>
    <name evidence="13" type="ORF">GOB81_13175</name>
</gene>
<keyword evidence="9 11" id="KW-0472">Membrane</keyword>
<feature type="compositionally biased region" description="Pro residues" evidence="10">
    <location>
        <begin position="56"/>
        <end position="90"/>
    </location>
</feature>
<dbReference type="Proteomes" id="UP000631653">
    <property type="component" value="Unassembled WGS sequence"/>
</dbReference>
<keyword evidence="6 11" id="KW-0812">Transmembrane</keyword>
<dbReference type="Pfam" id="PF03544">
    <property type="entry name" value="TonB_C"/>
    <property type="match status" value="1"/>
</dbReference>
<keyword evidence="14" id="KW-1185">Reference proteome</keyword>
<comment type="caution">
    <text evidence="13">The sequence shown here is derived from an EMBL/GenBank/DDBJ whole genome shotgun (WGS) entry which is preliminary data.</text>
</comment>
<dbReference type="PANTHER" id="PTHR33446">
    <property type="entry name" value="PROTEIN TONB-RELATED"/>
    <property type="match status" value="1"/>
</dbReference>
<sequence>MLDYAQQRRRPAQQAVGIGGVAAIAVALGVIYVTWVDKEPAPVSHAPMKAVVIRPVKPPPPPPPPPPELTSPPPPYIPPPKVKIPPPPKPVVQKVTHERPPKPMPPTTRPAAAPSSAPPGPPVPDHLAGSRPVNHVELNYPDEAQDEGREGQVTVVCDVESTGVTSNCSVKSVRGGQDFARAALEYVRKARYAPATSNGVPVKELQHTYTISFSLNDN</sequence>
<evidence type="ECO:0000256" key="1">
    <source>
        <dbReference type="ARBA" id="ARBA00004383"/>
    </source>
</evidence>
<evidence type="ECO:0000256" key="10">
    <source>
        <dbReference type="SAM" id="MobiDB-lite"/>
    </source>
</evidence>
<dbReference type="InterPro" id="IPR006260">
    <property type="entry name" value="TonB/TolA_C"/>
</dbReference>
<evidence type="ECO:0000256" key="6">
    <source>
        <dbReference type="ARBA" id="ARBA00022692"/>
    </source>
</evidence>
<comment type="subcellular location">
    <subcellularLocation>
        <location evidence="1">Cell inner membrane</location>
        <topology evidence="1">Single-pass membrane protein</topology>
        <orientation evidence="1">Periplasmic side</orientation>
    </subcellularLocation>
</comment>
<evidence type="ECO:0000313" key="14">
    <source>
        <dbReference type="Proteomes" id="UP000631653"/>
    </source>
</evidence>